<dbReference type="EMBL" id="VYQA01000008">
    <property type="protein sequence ID" value="KAA9029252.1"/>
    <property type="molecule type" value="Genomic_DNA"/>
</dbReference>
<evidence type="ECO:0000313" key="2">
    <source>
        <dbReference type="EMBL" id="KAA9015289.1"/>
    </source>
</evidence>
<dbReference type="Proteomes" id="UP000326364">
    <property type="component" value="Unassembled WGS sequence"/>
</dbReference>
<keyword evidence="1" id="KW-0472">Membrane</keyword>
<keyword evidence="5" id="KW-1185">Reference proteome</keyword>
<dbReference type="EMBL" id="VYQB01000010">
    <property type="protein sequence ID" value="KAA9015289.1"/>
    <property type="molecule type" value="Genomic_DNA"/>
</dbReference>
<gene>
    <name evidence="3" type="ORF">F4U95_12035</name>
    <name evidence="2" type="ORF">F4U96_13865</name>
</gene>
<proteinExistence type="predicted"/>
<organism evidence="3 4">
    <name type="scientific">Sphingobium limneticum</name>
    <dbReference type="NCBI Taxonomy" id="1007511"/>
    <lineage>
        <taxon>Bacteria</taxon>
        <taxon>Pseudomonadati</taxon>
        <taxon>Pseudomonadota</taxon>
        <taxon>Alphaproteobacteria</taxon>
        <taxon>Sphingomonadales</taxon>
        <taxon>Sphingomonadaceae</taxon>
        <taxon>Sphingobium</taxon>
    </lineage>
</organism>
<feature type="transmembrane region" description="Helical" evidence="1">
    <location>
        <begin position="42"/>
        <end position="61"/>
    </location>
</feature>
<evidence type="ECO:0000313" key="5">
    <source>
        <dbReference type="Proteomes" id="UP000326364"/>
    </source>
</evidence>
<evidence type="ECO:0000313" key="4">
    <source>
        <dbReference type="Proteomes" id="UP000325933"/>
    </source>
</evidence>
<accession>A0A5J5I146</accession>
<comment type="caution">
    <text evidence="3">The sequence shown here is derived from an EMBL/GenBank/DDBJ whole genome shotgun (WGS) entry which is preliminary data.</text>
</comment>
<protein>
    <submittedName>
        <fullName evidence="3">Uncharacterized protein</fullName>
    </submittedName>
</protein>
<keyword evidence="1" id="KW-0812">Transmembrane</keyword>
<reference evidence="4 5" key="1">
    <citation type="submission" date="2019-09" db="EMBL/GenBank/DDBJ databases">
        <authorList>
            <person name="Feng G."/>
        </authorList>
    </citation>
    <scope>NUCLEOTIDE SEQUENCE [LARGE SCALE GENOMIC DNA]</scope>
    <source>
        <strain evidence="3 4">KACC 19283</strain>
        <strain evidence="2 5">KACC 19284</strain>
    </source>
</reference>
<sequence length="63" mass="6415">MIVIIALIVAVIVTIALTFGKFARSDSWRGTVMPLASMGQRIGFVAIGLVCLVAAAVGAPAEG</sequence>
<evidence type="ECO:0000313" key="3">
    <source>
        <dbReference type="EMBL" id="KAA9029252.1"/>
    </source>
</evidence>
<dbReference type="AlphaFoldDB" id="A0A5J5I146"/>
<evidence type="ECO:0000256" key="1">
    <source>
        <dbReference type="SAM" id="Phobius"/>
    </source>
</evidence>
<name>A0A5J5I146_9SPHN</name>
<keyword evidence="1" id="KW-1133">Transmembrane helix</keyword>
<dbReference type="Proteomes" id="UP000325933">
    <property type="component" value="Unassembled WGS sequence"/>
</dbReference>
<dbReference type="RefSeq" id="WP_120251118.1">
    <property type="nucleotide sequence ID" value="NZ_JBNNIY010000008.1"/>
</dbReference>